<dbReference type="CDD" id="cd00387">
    <property type="entry name" value="Ribosomal_L7_L12"/>
    <property type="match status" value="1"/>
</dbReference>
<dbReference type="NCBIfam" id="TIGR00855">
    <property type="entry name" value="L12"/>
    <property type="match status" value="1"/>
</dbReference>
<evidence type="ECO:0000313" key="10">
    <source>
        <dbReference type="EnsemblPlants" id="EMT02061"/>
    </source>
</evidence>
<dbReference type="InterPro" id="IPR013823">
    <property type="entry name" value="Ribosomal_bL12_C"/>
</dbReference>
<dbReference type="InterPro" id="IPR008932">
    <property type="entry name" value="Ribosomal_bL12_oligo"/>
</dbReference>
<dbReference type="SUPFAM" id="SSF48300">
    <property type="entry name" value="Ribosomal protein L7/12, oligomerisation (N-terminal) domain"/>
    <property type="match status" value="1"/>
</dbReference>
<evidence type="ECO:0000256" key="2">
    <source>
        <dbReference type="ARBA" id="ARBA00007197"/>
    </source>
</evidence>
<dbReference type="Gene3D" id="3.30.1390.10">
    <property type="match status" value="1"/>
</dbReference>
<evidence type="ECO:0000259" key="8">
    <source>
        <dbReference type="Pfam" id="PF00542"/>
    </source>
</evidence>
<dbReference type="Gene3D" id="1.20.5.710">
    <property type="entry name" value="Single helix bin"/>
    <property type="match status" value="1"/>
</dbReference>
<keyword evidence="7" id="KW-0687">Ribonucleoprotein</keyword>
<dbReference type="PANTHER" id="PTHR45987:SF26">
    <property type="entry name" value="LARGE RIBOSOMAL SUBUNIT PROTEIN BL12CX-RELATED"/>
    <property type="match status" value="1"/>
</dbReference>
<evidence type="ECO:0000256" key="5">
    <source>
        <dbReference type="ARBA" id="ARBA00022946"/>
    </source>
</evidence>
<protein>
    <submittedName>
        <fullName evidence="10">50S ribosomal protein L12-1, chloroplastic</fullName>
    </submittedName>
</protein>
<evidence type="ECO:0000256" key="3">
    <source>
        <dbReference type="ARBA" id="ARBA00022528"/>
    </source>
</evidence>
<keyword evidence="3" id="KW-0150">Chloroplast</keyword>
<dbReference type="GO" id="GO:0006412">
    <property type="term" value="P:translation"/>
    <property type="evidence" value="ECO:0007669"/>
    <property type="project" value="InterPro"/>
</dbReference>
<keyword evidence="6" id="KW-0689">Ribosomal protein</keyword>
<dbReference type="InterPro" id="IPR036235">
    <property type="entry name" value="Ribosomal_bL12_oligo_N_sf"/>
</dbReference>
<dbReference type="InterPro" id="IPR014719">
    <property type="entry name" value="Ribosomal_bL12_C/ClpS-like"/>
</dbReference>
<comment type="subcellular location">
    <subcellularLocation>
        <location evidence="1">Plastid</location>
        <location evidence="1">Chloroplast</location>
    </subcellularLocation>
</comment>
<dbReference type="FunFam" id="3.30.1390.10:FF:000001">
    <property type="entry name" value="50S ribosomal protein L7/L12"/>
    <property type="match status" value="1"/>
</dbReference>
<feature type="domain" description="Large ribosomal subunit protein bL12 C-terminal" evidence="8">
    <location>
        <begin position="201"/>
        <end position="267"/>
    </location>
</feature>
<sequence>MDGWMSSSSFCVNRFFLHEWILEQTISILITVHQLSNGQKCAAVVANARHIRFLRDTSSYLILARLFSSPLPSPTPSQGEQSIRETLSATATASTALSSALSLLHAKPATTSLRRPHPFFPIHGRRPSVAVACTSTAAASPKVLELGDAIAGLTLEEARGLVDHLQERLGVSAAAFAPAAAVAAPAGAAAEVEAPAEQTEFDVVIEEVPSSARIATIKVVRALTNLALKDAKDLIEGLPKKLKEAVGKDEAEDAKKQLEAVGAKVTVA</sequence>
<reference evidence="10" key="1">
    <citation type="submission" date="2015-06" db="UniProtKB">
        <authorList>
            <consortium name="EnsemblPlants"/>
        </authorList>
    </citation>
    <scope>IDENTIFICATION</scope>
</reference>
<proteinExistence type="inferred from homology"/>
<keyword evidence="4" id="KW-0934">Plastid</keyword>
<dbReference type="GO" id="GO:0005840">
    <property type="term" value="C:ribosome"/>
    <property type="evidence" value="ECO:0007669"/>
    <property type="project" value="UniProtKB-KW"/>
</dbReference>
<dbReference type="AlphaFoldDB" id="R7W4R0"/>
<evidence type="ECO:0000256" key="7">
    <source>
        <dbReference type="ARBA" id="ARBA00023274"/>
    </source>
</evidence>
<dbReference type="SUPFAM" id="SSF54736">
    <property type="entry name" value="ClpS-like"/>
    <property type="match status" value="1"/>
</dbReference>
<evidence type="ECO:0000256" key="6">
    <source>
        <dbReference type="ARBA" id="ARBA00022980"/>
    </source>
</evidence>
<dbReference type="EnsemblPlants" id="EMT02061">
    <property type="protein sequence ID" value="EMT02061"/>
    <property type="gene ID" value="F775_30238"/>
</dbReference>
<dbReference type="Pfam" id="PF16320">
    <property type="entry name" value="Ribosomal_L12_N"/>
    <property type="match status" value="1"/>
</dbReference>
<dbReference type="GO" id="GO:0003735">
    <property type="term" value="F:structural constituent of ribosome"/>
    <property type="evidence" value="ECO:0007669"/>
    <property type="project" value="InterPro"/>
</dbReference>
<dbReference type="HAMAP" id="MF_00368">
    <property type="entry name" value="Ribosomal_bL12"/>
    <property type="match status" value="1"/>
</dbReference>
<evidence type="ECO:0000259" key="9">
    <source>
        <dbReference type="Pfam" id="PF16320"/>
    </source>
</evidence>
<dbReference type="Pfam" id="PF00542">
    <property type="entry name" value="Ribosomal_L12"/>
    <property type="match status" value="1"/>
</dbReference>
<dbReference type="InterPro" id="IPR000206">
    <property type="entry name" value="Ribosomal_bL12"/>
</dbReference>
<dbReference type="PANTHER" id="PTHR45987">
    <property type="entry name" value="39S RIBOSOMAL PROTEIN L12"/>
    <property type="match status" value="1"/>
</dbReference>
<organism evidence="10">
    <name type="scientific">Aegilops tauschii</name>
    <name type="common">Tausch's goatgrass</name>
    <name type="synonym">Aegilops squarrosa</name>
    <dbReference type="NCBI Taxonomy" id="37682"/>
    <lineage>
        <taxon>Eukaryota</taxon>
        <taxon>Viridiplantae</taxon>
        <taxon>Streptophyta</taxon>
        <taxon>Embryophyta</taxon>
        <taxon>Tracheophyta</taxon>
        <taxon>Spermatophyta</taxon>
        <taxon>Magnoliopsida</taxon>
        <taxon>Liliopsida</taxon>
        <taxon>Poales</taxon>
        <taxon>Poaceae</taxon>
        <taxon>BOP clade</taxon>
        <taxon>Pooideae</taxon>
        <taxon>Triticodae</taxon>
        <taxon>Triticeae</taxon>
        <taxon>Triticinae</taxon>
        <taxon>Aegilops</taxon>
    </lineage>
</organism>
<dbReference type="GO" id="GO:0003729">
    <property type="term" value="F:mRNA binding"/>
    <property type="evidence" value="ECO:0007669"/>
    <property type="project" value="TreeGrafter"/>
</dbReference>
<evidence type="ECO:0000256" key="4">
    <source>
        <dbReference type="ARBA" id="ARBA00022640"/>
    </source>
</evidence>
<keyword evidence="5" id="KW-0809">Transit peptide</keyword>
<comment type="similarity">
    <text evidence="2">Belongs to the bacterial ribosomal protein bL12 family.</text>
</comment>
<dbReference type="GO" id="GO:0009507">
    <property type="term" value="C:chloroplast"/>
    <property type="evidence" value="ECO:0007669"/>
    <property type="project" value="UniProtKB-SubCell"/>
</dbReference>
<evidence type="ECO:0000256" key="1">
    <source>
        <dbReference type="ARBA" id="ARBA00004229"/>
    </source>
</evidence>
<dbReference type="GO" id="GO:1990904">
    <property type="term" value="C:ribonucleoprotein complex"/>
    <property type="evidence" value="ECO:0007669"/>
    <property type="project" value="UniProtKB-KW"/>
</dbReference>
<name>R7W4R0_AEGTA</name>
<feature type="domain" description="Large ribosomal subunit protein bL12 oligomerization" evidence="9">
    <location>
        <begin position="145"/>
        <end position="190"/>
    </location>
</feature>
<accession>R7W4R0</accession>